<dbReference type="RefSeq" id="WP_154729479.1">
    <property type="nucleotide sequence ID" value="NZ_SZYE01000064.1"/>
</dbReference>
<evidence type="ECO:0000256" key="11">
    <source>
        <dbReference type="SAM" id="Phobius"/>
    </source>
</evidence>
<dbReference type="Gene3D" id="1.20.1440.130">
    <property type="entry name" value="VKOR domain"/>
    <property type="match status" value="1"/>
</dbReference>
<keyword evidence="7 11" id="KW-0472">Membrane</keyword>
<keyword evidence="5 11" id="KW-1133">Transmembrane helix</keyword>
<dbReference type="SMART" id="SM00756">
    <property type="entry name" value="VKc"/>
    <property type="match status" value="1"/>
</dbReference>
<keyword evidence="4" id="KW-0874">Quinone</keyword>
<protein>
    <submittedName>
        <fullName evidence="13">Vitamin K epoxide reductase family protein</fullName>
    </submittedName>
</protein>
<dbReference type="InterPro" id="IPR038354">
    <property type="entry name" value="VKOR_sf"/>
</dbReference>
<feature type="transmembrane region" description="Helical" evidence="11">
    <location>
        <begin position="132"/>
        <end position="152"/>
    </location>
</feature>
<keyword evidence="3 11" id="KW-0812">Transmembrane</keyword>
<gene>
    <name evidence="13" type="ORF">FA014_09655</name>
</gene>
<evidence type="ECO:0000256" key="3">
    <source>
        <dbReference type="ARBA" id="ARBA00022692"/>
    </source>
</evidence>
<dbReference type="GO" id="GO:0048038">
    <property type="term" value="F:quinone binding"/>
    <property type="evidence" value="ECO:0007669"/>
    <property type="project" value="UniProtKB-KW"/>
</dbReference>
<feature type="transmembrane region" description="Helical" evidence="11">
    <location>
        <begin position="158"/>
        <end position="181"/>
    </location>
</feature>
<feature type="transmembrane region" description="Helical" evidence="11">
    <location>
        <begin position="47"/>
        <end position="66"/>
    </location>
</feature>
<proteinExistence type="inferred from homology"/>
<evidence type="ECO:0000256" key="4">
    <source>
        <dbReference type="ARBA" id="ARBA00022719"/>
    </source>
</evidence>
<dbReference type="GO" id="GO:0016020">
    <property type="term" value="C:membrane"/>
    <property type="evidence" value="ECO:0007669"/>
    <property type="project" value="UniProtKB-SubCell"/>
</dbReference>
<dbReference type="EMBL" id="SZYE01000064">
    <property type="protein sequence ID" value="TKR23728.1"/>
    <property type="molecule type" value="Genomic_DNA"/>
</dbReference>
<evidence type="ECO:0000256" key="1">
    <source>
        <dbReference type="ARBA" id="ARBA00004141"/>
    </source>
</evidence>
<feature type="domain" description="Vitamin K epoxide reductase" evidence="12">
    <location>
        <begin position="43"/>
        <end position="184"/>
    </location>
</feature>
<accession>A0A7Z8JZ14</accession>
<sequence length="235" mass="25572">MTPVTEDSARATRPRGAAPDPTDLLDHDPVDDDPDSPARAAWRRRTAIEMVVSGVIGLFTSFVLSVEAWHLAANPAATFSCDISSVISCGTVARTWQAQLLGFPNAFLGIAFESVVIAISVAGIAGVRFPRWYMLGTQALYTVALVFAWWLFLQSYFVIKALCPWCLLITVTTTLVWAGLTRWNVRDGHLRLPGRAGPWARGFVASGTDWYVTTAVLVLFVAAILLKYGPTLLAS</sequence>
<keyword evidence="6" id="KW-0560">Oxidoreductase</keyword>
<dbReference type="Pfam" id="PF07884">
    <property type="entry name" value="VKOR"/>
    <property type="match status" value="1"/>
</dbReference>
<dbReference type="InterPro" id="IPR041714">
    <property type="entry name" value="VKOR_Actinobacteria"/>
</dbReference>
<evidence type="ECO:0000256" key="2">
    <source>
        <dbReference type="ARBA" id="ARBA00006214"/>
    </source>
</evidence>
<dbReference type="Proteomes" id="UP000308121">
    <property type="component" value="Unassembled WGS sequence"/>
</dbReference>
<dbReference type="InterPro" id="IPR012932">
    <property type="entry name" value="VKOR"/>
</dbReference>
<evidence type="ECO:0000256" key="7">
    <source>
        <dbReference type="ARBA" id="ARBA00023136"/>
    </source>
</evidence>
<evidence type="ECO:0000313" key="13">
    <source>
        <dbReference type="EMBL" id="TKR23728.1"/>
    </source>
</evidence>
<dbReference type="GO" id="GO:0016491">
    <property type="term" value="F:oxidoreductase activity"/>
    <property type="evidence" value="ECO:0007669"/>
    <property type="project" value="UniProtKB-KW"/>
</dbReference>
<feature type="transmembrane region" description="Helical" evidence="11">
    <location>
        <begin position="202"/>
        <end position="226"/>
    </location>
</feature>
<reference evidence="13 14" key="1">
    <citation type="submission" date="2019-05" db="EMBL/GenBank/DDBJ databases">
        <title>Genome sequence of Cellulomonas hominis strain CS1.</title>
        <authorList>
            <person name="Belmont J."/>
            <person name="Maclea K.S."/>
        </authorList>
    </citation>
    <scope>NUCLEOTIDE SEQUENCE [LARGE SCALE GENOMIC DNA]</scope>
    <source>
        <strain evidence="13 14">CS1</strain>
    </source>
</reference>
<evidence type="ECO:0000256" key="5">
    <source>
        <dbReference type="ARBA" id="ARBA00022989"/>
    </source>
</evidence>
<evidence type="ECO:0000313" key="14">
    <source>
        <dbReference type="Proteomes" id="UP000308121"/>
    </source>
</evidence>
<dbReference type="OrthoDB" id="9783799at2"/>
<organism evidence="13 14">
    <name type="scientific">Cellulomonas hominis</name>
    <dbReference type="NCBI Taxonomy" id="156981"/>
    <lineage>
        <taxon>Bacteria</taxon>
        <taxon>Bacillati</taxon>
        <taxon>Actinomycetota</taxon>
        <taxon>Actinomycetes</taxon>
        <taxon>Micrococcales</taxon>
        <taxon>Cellulomonadaceae</taxon>
        <taxon>Cellulomonas</taxon>
    </lineage>
</organism>
<dbReference type="AlphaFoldDB" id="A0A7Z8JZ14"/>
<dbReference type="CDD" id="cd12922">
    <property type="entry name" value="VKOR_5"/>
    <property type="match status" value="1"/>
</dbReference>
<evidence type="ECO:0000256" key="8">
    <source>
        <dbReference type="ARBA" id="ARBA00023157"/>
    </source>
</evidence>
<evidence type="ECO:0000259" key="12">
    <source>
        <dbReference type="SMART" id="SM00756"/>
    </source>
</evidence>
<name>A0A7Z8JZ14_9CELL</name>
<comment type="similarity">
    <text evidence="2">Belongs to the VKOR family.</text>
</comment>
<keyword evidence="8" id="KW-1015">Disulfide bond</keyword>
<evidence type="ECO:0000256" key="10">
    <source>
        <dbReference type="SAM" id="MobiDB-lite"/>
    </source>
</evidence>
<comment type="caution">
    <text evidence="13">The sequence shown here is derived from an EMBL/GenBank/DDBJ whole genome shotgun (WGS) entry which is preliminary data.</text>
</comment>
<keyword evidence="9" id="KW-0676">Redox-active center</keyword>
<feature type="region of interest" description="Disordered" evidence="10">
    <location>
        <begin position="1"/>
        <end position="38"/>
    </location>
</feature>
<evidence type="ECO:0000256" key="6">
    <source>
        <dbReference type="ARBA" id="ARBA00023002"/>
    </source>
</evidence>
<evidence type="ECO:0000256" key="9">
    <source>
        <dbReference type="ARBA" id="ARBA00023284"/>
    </source>
</evidence>
<feature type="transmembrane region" description="Helical" evidence="11">
    <location>
        <begin position="106"/>
        <end position="125"/>
    </location>
</feature>
<comment type="subcellular location">
    <subcellularLocation>
        <location evidence="1">Membrane</location>
        <topology evidence="1">Multi-pass membrane protein</topology>
    </subcellularLocation>
</comment>